<gene>
    <name evidence="1" type="ORF">CLOBOL_05243</name>
</gene>
<proteinExistence type="predicted"/>
<reference evidence="1 2" key="2">
    <citation type="submission" date="2007-09" db="EMBL/GenBank/DDBJ databases">
        <title>Draft genome sequence of Clostridium bolteae (ATCC BAA-613).</title>
        <authorList>
            <person name="Sudarsanam P."/>
            <person name="Ley R."/>
            <person name="Guruge J."/>
            <person name="Turnbaugh P.J."/>
            <person name="Mahowald M."/>
            <person name="Liep D."/>
            <person name="Gordon J."/>
        </authorList>
    </citation>
    <scope>NUCLEOTIDE SEQUENCE [LARGE SCALE GENOMIC DNA]</scope>
    <source>
        <strain evidence="2">ATCC BAA-613 / DSM 15670 / CCUG 46953 / JCM 12243 / WAL 16351</strain>
    </source>
</reference>
<dbReference type="Proteomes" id="UP000005396">
    <property type="component" value="Unassembled WGS sequence"/>
</dbReference>
<evidence type="ECO:0000313" key="2">
    <source>
        <dbReference type="Proteomes" id="UP000005396"/>
    </source>
</evidence>
<evidence type="ECO:0000313" key="1">
    <source>
        <dbReference type="EMBL" id="EDP14700.1"/>
    </source>
</evidence>
<comment type="caution">
    <text evidence="1">The sequence shown here is derived from an EMBL/GenBank/DDBJ whole genome shotgun (WGS) entry which is preliminary data.</text>
</comment>
<name>A8RYW0_ENTBW</name>
<dbReference type="PaxDb" id="411902-CLOBOL_05243"/>
<dbReference type="HOGENOM" id="CLU_3326503_0_0_9"/>
<reference evidence="1 2" key="1">
    <citation type="submission" date="2007-08" db="EMBL/GenBank/DDBJ databases">
        <authorList>
            <person name="Fulton L."/>
            <person name="Clifton S."/>
            <person name="Fulton B."/>
            <person name="Xu J."/>
            <person name="Minx P."/>
            <person name="Pepin K.H."/>
            <person name="Johnson M."/>
            <person name="Thiruvilangam P."/>
            <person name="Bhonagiri V."/>
            <person name="Nash W.E."/>
            <person name="Mardis E.R."/>
            <person name="Wilson R.K."/>
        </authorList>
    </citation>
    <scope>NUCLEOTIDE SEQUENCE [LARGE SCALE GENOMIC DNA]</scope>
    <source>
        <strain evidence="2">ATCC BAA-613 / DSM 15670 / CCUG 46953 / JCM 12243 / WAL 16351</strain>
    </source>
</reference>
<dbReference type="AlphaFoldDB" id="A8RYW0"/>
<sequence length="38" mass="4380">MGRNPHFMHCIKWGVRAVFKAKKSSRWVGPEGRVSEIP</sequence>
<protein>
    <submittedName>
        <fullName evidence="1">Uncharacterized protein</fullName>
    </submittedName>
</protein>
<organism evidence="1 2">
    <name type="scientific">Enterocloster bolteae (strain ATCC BAA-613 / DSM 15670 / CCUG 46953 / JCM 12243 / WAL 16351)</name>
    <name type="common">Clostridium bolteae</name>
    <dbReference type="NCBI Taxonomy" id="411902"/>
    <lineage>
        <taxon>Bacteria</taxon>
        <taxon>Bacillati</taxon>
        <taxon>Bacillota</taxon>
        <taxon>Clostridia</taxon>
        <taxon>Lachnospirales</taxon>
        <taxon>Lachnospiraceae</taxon>
        <taxon>Enterocloster</taxon>
    </lineage>
</organism>
<accession>A8RYW0</accession>
<dbReference type="EMBL" id="ABCC02000039">
    <property type="protein sequence ID" value="EDP14700.1"/>
    <property type="molecule type" value="Genomic_DNA"/>
</dbReference>